<dbReference type="RefSeq" id="WP_250060944.1">
    <property type="nucleotide sequence ID" value="NZ_JAIKTS010000001.1"/>
</dbReference>
<dbReference type="NCBIfam" id="NF001661">
    <property type="entry name" value="PRK00431.1-2"/>
    <property type="match status" value="1"/>
</dbReference>
<dbReference type="PANTHER" id="PTHR11106:SF27">
    <property type="entry name" value="MACRO DOMAIN-CONTAINING PROTEIN"/>
    <property type="match status" value="1"/>
</dbReference>
<dbReference type="Proteomes" id="UP001431235">
    <property type="component" value="Unassembled WGS sequence"/>
</dbReference>
<dbReference type="GO" id="GO:0016787">
    <property type="term" value="F:hydrolase activity"/>
    <property type="evidence" value="ECO:0007669"/>
    <property type="project" value="UniProtKB-KW"/>
</dbReference>
<sequence length="190" mass="20120">MNIDIWQGDITTLTVDAIVNAANEGLLGGGGVDGAIHHAAGPGLRAECAALPELRPGVRCPTGEVRATGGHALPARHVFHTVGPVWQGGQHNEAALLANCYWQSLRLAEQMQLDSIAFPAISCGVYGYSLHQAATIAVTETVTWQKSHSRPLRILLVAYNTATFKAYRQALATATQTGAGIDDPQPTFAR</sequence>
<keyword evidence="3" id="KW-1185">Reference proteome</keyword>
<name>A0ABT0SCW2_9GAMM</name>
<dbReference type="EMBL" id="JAIKTS010000001">
    <property type="protein sequence ID" value="MCL7713141.1"/>
    <property type="molecule type" value="Genomic_DNA"/>
</dbReference>
<accession>A0ABT0SCW2</accession>
<evidence type="ECO:0000313" key="2">
    <source>
        <dbReference type="EMBL" id="MCL7713141.1"/>
    </source>
</evidence>
<dbReference type="NCBIfam" id="NF001664">
    <property type="entry name" value="PRK00431.1-6"/>
    <property type="match status" value="1"/>
</dbReference>
<dbReference type="Pfam" id="PF01661">
    <property type="entry name" value="Macro"/>
    <property type="match status" value="1"/>
</dbReference>
<dbReference type="PROSITE" id="PS51154">
    <property type="entry name" value="MACRO"/>
    <property type="match status" value="1"/>
</dbReference>
<dbReference type="SUPFAM" id="SSF52949">
    <property type="entry name" value="Macro domain-like"/>
    <property type="match status" value="1"/>
</dbReference>
<dbReference type="CDD" id="cd02908">
    <property type="entry name" value="Macro_OAADPr_deacetylase"/>
    <property type="match status" value="1"/>
</dbReference>
<evidence type="ECO:0000259" key="1">
    <source>
        <dbReference type="PROSITE" id="PS51154"/>
    </source>
</evidence>
<comment type="caution">
    <text evidence="2">The sequence shown here is derived from an EMBL/GenBank/DDBJ whole genome shotgun (WGS) entry which is preliminary data.</text>
</comment>
<keyword evidence="2" id="KW-0378">Hydrolase</keyword>
<dbReference type="InterPro" id="IPR002589">
    <property type="entry name" value="Macro_dom"/>
</dbReference>
<organism evidence="2 3">
    <name type="scientific">Stenotrophomonas mori</name>
    <dbReference type="NCBI Taxonomy" id="2871096"/>
    <lineage>
        <taxon>Bacteria</taxon>
        <taxon>Pseudomonadati</taxon>
        <taxon>Pseudomonadota</taxon>
        <taxon>Gammaproteobacteria</taxon>
        <taxon>Lysobacterales</taxon>
        <taxon>Lysobacteraceae</taxon>
        <taxon>Stenotrophomonas</taxon>
    </lineage>
</organism>
<feature type="domain" description="Macro" evidence="1">
    <location>
        <begin position="1"/>
        <end position="175"/>
    </location>
</feature>
<protein>
    <submittedName>
        <fullName evidence="2">O-acetyl-ADP-ribose deacetylase</fullName>
        <ecNumber evidence="2">3.1.1.-</ecNumber>
    </submittedName>
</protein>
<proteinExistence type="predicted"/>
<evidence type="ECO:0000313" key="3">
    <source>
        <dbReference type="Proteomes" id="UP001431235"/>
    </source>
</evidence>
<dbReference type="EC" id="3.1.1.-" evidence="2"/>
<dbReference type="InterPro" id="IPR043472">
    <property type="entry name" value="Macro_dom-like"/>
</dbReference>
<dbReference type="Gene3D" id="3.40.220.10">
    <property type="entry name" value="Leucine Aminopeptidase, subunit E, domain 1"/>
    <property type="match status" value="1"/>
</dbReference>
<gene>
    <name evidence="2" type="ORF">K5L01_00510</name>
</gene>
<dbReference type="PANTHER" id="PTHR11106">
    <property type="entry name" value="GANGLIOSIDE INDUCED DIFFERENTIATION ASSOCIATED PROTEIN 2-RELATED"/>
    <property type="match status" value="1"/>
</dbReference>
<dbReference type="SMART" id="SM00506">
    <property type="entry name" value="A1pp"/>
    <property type="match status" value="1"/>
</dbReference>
<reference evidence="2 3" key="1">
    <citation type="submission" date="2021-08" db="EMBL/GenBank/DDBJ databases">
        <title>Novel members of of the genus Stenotrophomonas from differernt environment.</title>
        <authorList>
            <person name="Deng Y."/>
        </authorList>
    </citation>
    <scope>NUCLEOTIDE SEQUENCE [LARGE SCALE GENOMIC DNA]</scope>
    <source>
        <strain evidence="2 3">CPCC 101365</strain>
    </source>
</reference>